<gene>
    <name evidence="2" type="ORF">chiPu_0018681</name>
</gene>
<feature type="coiled-coil region" evidence="1">
    <location>
        <begin position="23"/>
        <end position="57"/>
    </location>
</feature>
<comment type="caution">
    <text evidence="2">The sequence shown here is derived from an EMBL/GenBank/DDBJ whole genome shotgun (WGS) entry which is preliminary data.</text>
</comment>
<reference evidence="2 3" key="1">
    <citation type="journal article" date="2018" name="Nat. Ecol. Evol.">
        <title>Shark genomes provide insights into elasmobranch evolution and the origin of vertebrates.</title>
        <authorList>
            <person name="Hara Y"/>
            <person name="Yamaguchi K"/>
            <person name="Onimaru K"/>
            <person name="Kadota M"/>
            <person name="Koyanagi M"/>
            <person name="Keeley SD"/>
            <person name="Tatsumi K"/>
            <person name="Tanaka K"/>
            <person name="Motone F"/>
            <person name="Kageyama Y"/>
            <person name="Nozu R"/>
            <person name="Adachi N"/>
            <person name="Nishimura O"/>
            <person name="Nakagawa R"/>
            <person name="Tanegashima C"/>
            <person name="Kiyatake I"/>
            <person name="Matsumoto R"/>
            <person name="Murakumo K"/>
            <person name="Nishida K"/>
            <person name="Terakita A"/>
            <person name="Kuratani S"/>
            <person name="Sato K"/>
            <person name="Hyodo S Kuraku.S."/>
        </authorList>
    </citation>
    <scope>NUCLEOTIDE SEQUENCE [LARGE SCALE GENOMIC DNA]</scope>
</reference>
<keyword evidence="1" id="KW-0175">Coiled coil</keyword>
<protein>
    <submittedName>
        <fullName evidence="2">Uncharacterized protein</fullName>
    </submittedName>
</protein>
<proteinExistence type="predicted"/>
<keyword evidence="3" id="KW-1185">Reference proteome</keyword>
<evidence type="ECO:0000256" key="1">
    <source>
        <dbReference type="SAM" id="Coils"/>
    </source>
</evidence>
<dbReference type="OrthoDB" id="10260387at2759"/>
<accession>A0A401RPH8</accession>
<evidence type="ECO:0000313" key="3">
    <source>
        <dbReference type="Proteomes" id="UP000287033"/>
    </source>
</evidence>
<evidence type="ECO:0000313" key="2">
    <source>
        <dbReference type="EMBL" id="GCC20014.1"/>
    </source>
</evidence>
<dbReference type="Proteomes" id="UP000287033">
    <property type="component" value="Unassembled WGS sequence"/>
</dbReference>
<dbReference type="AlphaFoldDB" id="A0A401RPH8"/>
<sequence length="165" mass="18682">MAVAFEKERLYRKSEVDIAVEDLSQVKASIIKDEEELEKLTRQFPELEKKRDETAESLSVVRAELLKFKRSRAALANVQCKLRNCYQHLSALHGRVSALKAQAQHMYSMAPLIPFVRETCAQAQLEGPGTELVLTGSQIHKVIESVRVMLPKLKEPNLSDIASYM</sequence>
<dbReference type="EMBL" id="BEZZ01001651">
    <property type="protein sequence ID" value="GCC20014.1"/>
    <property type="molecule type" value="Genomic_DNA"/>
</dbReference>
<name>A0A401RPH8_CHIPU</name>
<organism evidence="2 3">
    <name type="scientific">Chiloscyllium punctatum</name>
    <name type="common">Brownbanded bambooshark</name>
    <name type="synonym">Hemiscyllium punctatum</name>
    <dbReference type="NCBI Taxonomy" id="137246"/>
    <lineage>
        <taxon>Eukaryota</taxon>
        <taxon>Metazoa</taxon>
        <taxon>Chordata</taxon>
        <taxon>Craniata</taxon>
        <taxon>Vertebrata</taxon>
        <taxon>Chondrichthyes</taxon>
        <taxon>Elasmobranchii</taxon>
        <taxon>Galeomorphii</taxon>
        <taxon>Galeoidea</taxon>
        <taxon>Orectolobiformes</taxon>
        <taxon>Hemiscylliidae</taxon>
        <taxon>Chiloscyllium</taxon>
    </lineage>
</organism>